<keyword evidence="1" id="KW-0285">Flavoprotein</keyword>
<keyword evidence="8" id="KW-1185">Reference proteome</keyword>
<dbReference type="InterPro" id="IPR008255">
    <property type="entry name" value="Pyr_nucl-diS_OxRdtase_2_AS"/>
</dbReference>
<keyword evidence="5" id="KW-0676">Redox-active center</keyword>
<name>A0A133V8L5_9EURY</name>
<evidence type="ECO:0000313" key="7">
    <source>
        <dbReference type="EMBL" id="KXB02779.1"/>
    </source>
</evidence>
<dbReference type="PRINTS" id="PR00368">
    <property type="entry name" value="FADPNR"/>
</dbReference>
<keyword evidence="2" id="KW-0274">FAD</keyword>
<evidence type="ECO:0000259" key="6">
    <source>
        <dbReference type="Pfam" id="PF07992"/>
    </source>
</evidence>
<proteinExistence type="predicted"/>
<dbReference type="PATRIC" id="fig|1698273.3.peg.473"/>
<evidence type="ECO:0000313" key="8">
    <source>
        <dbReference type="Proteomes" id="UP000070400"/>
    </source>
</evidence>
<dbReference type="PRINTS" id="PR00469">
    <property type="entry name" value="PNDRDTASEII"/>
</dbReference>
<evidence type="ECO:0000256" key="4">
    <source>
        <dbReference type="ARBA" id="ARBA00023157"/>
    </source>
</evidence>
<organism evidence="7 8">
    <name type="scientific">candidate division MSBL1 archaeon SCGC-AAA261D19</name>
    <dbReference type="NCBI Taxonomy" id="1698273"/>
    <lineage>
        <taxon>Archaea</taxon>
        <taxon>Methanobacteriati</taxon>
        <taxon>Methanobacteriota</taxon>
        <taxon>candidate division MSBL1</taxon>
    </lineage>
</organism>
<protein>
    <submittedName>
        <fullName evidence="7">Thioredoxin reductase</fullName>
    </submittedName>
</protein>
<gene>
    <name evidence="7" type="ORF">AKJ43_00660</name>
</gene>
<comment type="caution">
    <text evidence="7">The sequence shown here is derived from an EMBL/GenBank/DDBJ whole genome shotgun (WGS) entry which is preliminary data.</text>
</comment>
<dbReference type="PROSITE" id="PS00573">
    <property type="entry name" value="PYRIDINE_REDOX_2"/>
    <property type="match status" value="1"/>
</dbReference>
<keyword evidence="3" id="KW-0560">Oxidoreductase</keyword>
<dbReference type="InterPro" id="IPR050097">
    <property type="entry name" value="Ferredoxin-NADP_redctase_2"/>
</dbReference>
<dbReference type="Proteomes" id="UP000070400">
    <property type="component" value="Unassembled WGS sequence"/>
</dbReference>
<dbReference type="InterPro" id="IPR023753">
    <property type="entry name" value="FAD/NAD-binding_dom"/>
</dbReference>
<sequence length="308" mass="33547">MVDEEHELTIIGAGPGGLSAVIYGERSGLETIILEEKTAGGMAAEAPLVDNYPGLEEIKGVELMGRMKKHARKYTEIRELHPVRKIEKGDSIFVETDEKTYATDALIIATGTDHRKLNVPGEDSLEGKGVSYCATCDGYFFKNRSVLVVGGGNTALADATYLLNLGCDVTLIHRRNELRAEKALQEGFLEGGGRVIWNSVLEGIEGDETVQKVRLRDLKEDTESKMEVDGVFVSIGEYPRSELASDIGVELDDSGYIKTDEKQRTNIPRVYAAGDVTGGTKQIVVACAEGAIAALSAYEDVRNPYWVK</sequence>
<dbReference type="Pfam" id="PF07992">
    <property type="entry name" value="Pyr_redox_2"/>
    <property type="match status" value="1"/>
</dbReference>
<dbReference type="Gene3D" id="3.50.50.60">
    <property type="entry name" value="FAD/NAD(P)-binding domain"/>
    <property type="match status" value="2"/>
</dbReference>
<dbReference type="SUPFAM" id="SSF51905">
    <property type="entry name" value="FAD/NAD(P)-binding domain"/>
    <property type="match status" value="1"/>
</dbReference>
<evidence type="ECO:0000256" key="2">
    <source>
        <dbReference type="ARBA" id="ARBA00022827"/>
    </source>
</evidence>
<evidence type="ECO:0000256" key="1">
    <source>
        <dbReference type="ARBA" id="ARBA00022630"/>
    </source>
</evidence>
<accession>A0A133V8L5</accession>
<dbReference type="InterPro" id="IPR036188">
    <property type="entry name" value="FAD/NAD-bd_sf"/>
</dbReference>
<feature type="domain" description="FAD/NAD(P)-binding" evidence="6">
    <location>
        <begin position="8"/>
        <end position="290"/>
    </location>
</feature>
<reference evidence="7 8" key="1">
    <citation type="journal article" date="2016" name="Sci. Rep.">
        <title>Metabolic traits of an uncultured archaeal lineage -MSBL1- from brine pools of the Red Sea.</title>
        <authorList>
            <person name="Mwirichia R."/>
            <person name="Alam I."/>
            <person name="Rashid M."/>
            <person name="Vinu M."/>
            <person name="Ba-Alawi W."/>
            <person name="Anthony Kamau A."/>
            <person name="Kamanda Ngugi D."/>
            <person name="Goker M."/>
            <person name="Klenk H.P."/>
            <person name="Bajic V."/>
            <person name="Stingl U."/>
        </authorList>
    </citation>
    <scope>NUCLEOTIDE SEQUENCE [LARGE SCALE GENOMIC DNA]</scope>
    <source>
        <strain evidence="7">SCGC-AAA261D19</strain>
    </source>
</reference>
<dbReference type="PANTHER" id="PTHR48105">
    <property type="entry name" value="THIOREDOXIN REDUCTASE 1-RELATED-RELATED"/>
    <property type="match status" value="1"/>
</dbReference>
<evidence type="ECO:0000256" key="3">
    <source>
        <dbReference type="ARBA" id="ARBA00023002"/>
    </source>
</evidence>
<dbReference type="EMBL" id="LHXX01000004">
    <property type="protein sequence ID" value="KXB02779.1"/>
    <property type="molecule type" value="Genomic_DNA"/>
</dbReference>
<evidence type="ECO:0000256" key="5">
    <source>
        <dbReference type="ARBA" id="ARBA00023284"/>
    </source>
</evidence>
<dbReference type="GO" id="GO:0016668">
    <property type="term" value="F:oxidoreductase activity, acting on a sulfur group of donors, NAD(P) as acceptor"/>
    <property type="evidence" value="ECO:0007669"/>
    <property type="project" value="UniProtKB-ARBA"/>
</dbReference>
<dbReference type="AlphaFoldDB" id="A0A133V8L5"/>
<keyword evidence="4" id="KW-1015">Disulfide bond</keyword>